<dbReference type="Pfam" id="PF00394">
    <property type="entry name" value="Cu-oxidase"/>
    <property type="match status" value="1"/>
</dbReference>
<evidence type="ECO:0000256" key="2">
    <source>
        <dbReference type="ARBA" id="ARBA00023002"/>
    </source>
</evidence>
<dbReference type="Pfam" id="PF07731">
    <property type="entry name" value="Cu-oxidase_2"/>
    <property type="match status" value="1"/>
</dbReference>
<dbReference type="InterPro" id="IPR006311">
    <property type="entry name" value="TAT_signal"/>
</dbReference>
<evidence type="ECO:0000259" key="4">
    <source>
        <dbReference type="Pfam" id="PF00394"/>
    </source>
</evidence>
<gene>
    <name evidence="7" type="ORF">FJM51_22625</name>
</gene>
<dbReference type="InterPro" id="IPR011706">
    <property type="entry name" value="Cu-oxidase_C"/>
</dbReference>
<evidence type="ECO:0000259" key="5">
    <source>
        <dbReference type="Pfam" id="PF07731"/>
    </source>
</evidence>
<dbReference type="EMBL" id="VFRP01000057">
    <property type="protein sequence ID" value="TPE45643.1"/>
    <property type="molecule type" value="Genomic_DNA"/>
</dbReference>
<feature type="domain" description="Plastocyanin-like" evidence="6">
    <location>
        <begin position="43"/>
        <end position="146"/>
    </location>
</feature>
<evidence type="ECO:0000256" key="1">
    <source>
        <dbReference type="ARBA" id="ARBA00022723"/>
    </source>
</evidence>
<dbReference type="Proteomes" id="UP000319255">
    <property type="component" value="Unassembled WGS sequence"/>
</dbReference>
<feature type="chain" id="PRO_5021506082" evidence="3">
    <location>
        <begin position="29"/>
        <end position="504"/>
    </location>
</feature>
<dbReference type="PANTHER" id="PTHR11709">
    <property type="entry name" value="MULTI-COPPER OXIDASE"/>
    <property type="match status" value="1"/>
</dbReference>
<feature type="domain" description="Plastocyanin-like" evidence="5">
    <location>
        <begin position="389"/>
        <end position="503"/>
    </location>
</feature>
<dbReference type="RefSeq" id="WP_140456369.1">
    <property type="nucleotide sequence ID" value="NZ_VFRP01000057.1"/>
</dbReference>
<dbReference type="AlphaFoldDB" id="A0A501W6W3"/>
<protein>
    <submittedName>
        <fullName evidence="7">Copper oxidase</fullName>
    </submittedName>
</protein>
<dbReference type="PROSITE" id="PS00080">
    <property type="entry name" value="MULTICOPPER_OXIDASE2"/>
    <property type="match status" value="1"/>
</dbReference>
<dbReference type="PROSITE" id="PS51318">
    <property type="entry name" value="TAT"/>
    <property type="match status" value="1"/>
</dbReference>
<dbReference type="SUPFAM" id="SSF49503">
    <property type="entry name" value="Cupredoxins"/>
    <property type="match status" value="3"/>
</dbReference>
<dbReference type="GO" id="GO:0016491">
    <property type="term" value="F:oxidoreductase activity"/>
    <property type="evidence" value="ECO:0007669"/>
    <property type="project" value="UniProtKB-KW"/>
</dbReference>
<dbReference type="GO" id="GO:0005507">
    <property type="term" value="F:copper ion binding"/>
    <property type="evidence" value="ECO:0007669"/>
    <property type="project" value="InterPro"/>
</dbReference>
<keyword evidence="2" id="KW-0560">Oxidoreductase</keyword>
<keyword evidence="1" id="KW-0479">Metal-binding</keyword>
<evidence type="ECO:0000313" key="8">
    <source>
        <dbReference type="Proteomes" id="UP000319255"/>
    </source>
</evidence>
<proteinExistence type="predicted"/>
<dbReference type="InterPro" id="IPR011707">
    <property type="entry name" value="Cu-oxidase-like_N"/>
</dbReference>
<dbReference type="InterPro" id="IPR008972">
    <property type="entry name" value="Cupredoxin"/>
</dbReference>
<keyword evidence="3" id="KW-0732">Signal</keyword>
<dbReference type="OrthoDB" id="9757546at2"/>
<comment type="caution">
    <text evidence="7">The sequence shown here is derived from an EMBL/GenBank/DDBJ whole genome shotgun (WGS) entry which is preliminary data.</text>
</comment>
<dbReference type="InterPro" id="IPR001117">
    <property type="entry name" value="Cu-oxidase_2nd"/>
</dbReference>
<feature type="domain" description="Plastocyanin-like" evidence="4">
    <location>
        <begin position="246"/>
        <end position="333"/>
    </location>
</feature>
<dbReference type="InterPro" id="IPR045087">
    <property type="entry name" value="Cu-oxidase_fam"/>
</dbReference>
<dbReference type="Gene3D" id="2.60.40.420">
    <property type="entry name" value="Cupredoxins - blue copper proteins"/>
    <property type="match status" value="3"/>
</dbReference>
<dbReference type="CDD" id="cd13865">
    <property type="entry name" value="CuRO_1_LCC_like_3"/>
    <property type="match status" value="1"/>
</dbReference>
<dbReference type="InterPro" id="IPR002355">
    <property type="entry name" value="Cu_oxidase_Cu_BS"/>
</dbReference>
<name>A0A501W6W3_9RHOB</name>
<organism evidence="7 8">
    <name type="scientific">Amaricoccus solimangrovi</name>
    <dbReference type="NCBI Taxonomy" id="2589815"/>
    <lineage>
        <taxon>Bacteria</taxon>
        <taxon>Pseudomonadati</taxon>
        <taxon>Pseudomonadota</taxon>
        <taxon>Alphaproteobacteria</taxon>
        <taxon>Rhodobacterales</taxon>
        <taxon>Paracoccaceae</taxon>
        <taxon>Amaricoccus</taxon>
    </lineage>
</organism>
<accession>A0A501W6W3</accession>
<dbReference type="Pfam" id="PF07732">
    <property type="entry name" value="Cu-oxidase_3"/>
    <property type="match status" value="1"/>
</dbReference>
<reference evidence="7 8" key="1">
    <citation type="submission" date="2019-06" db="EMBL/GenBank/DDBJ databases">
        <title>A novel bacterium of genus Amaricoccus, isolated from marine sediment.</title>
        <authorList>
            <person name="Huang H."/>
            <person name="Mo K."/>
            <person name="Hu Y."/>
        </authorList>
    </citation>
    <scope>NUCLEOTIDE SEQUENCE [LARGE SCALE GENOMIC DNA]</scope>
    <source>
        <strain evidence="7 8">HB172011</strain>
    </source>
</reference>
<evidence type="ECO:0000259" key="6">
    <source>
        <dbReference type="Pfam" id="PF07732"/>
    </source>
</evidence>
<dbReference type="CDD" id="cd13896">
    <property type="entry name" value="CuRO_3_CopA"/>
    <property type="match status" value="1"/>
</dbReference>
<evidence type="ECO:0000313" key="7">
    <source>
        <dbReference type="EMBL" id="TPE45643.1"/>
    </source>
</evidence>
<feature type="signal peptide" evidence="3">
    <location>
        <begin position="1"/>
        <end position="28"/>
    </location>
</feature>
<dbReference type="InterPro" id="IPR034279">
    <property type="entry name" value="CuRO_3_CopA"/>
</dbReference>
<keyword evidence="8" id="KW-1185">Reference proteome</keyword>
<evidence type="ECO:0000256" key="3">
    <source>
        <dbReference type="SAM" id="SignalP"/>
    </source>
</evidence>
<sequence>MTRLTRRGFLAAGAAFAAAPALPLPALAAAPRQLRATTRVLDIDGRAATVWSLLNEAGTPGLTLDPGERFSVELANELPEATLIHWHGQIPPNAQDGVPDIPAPLLAPGGRRGYDFAAKPGSYWMHPHVPLHEMRLLAAPLIVRETASADRQEVVMFLHDFTFAEPEEVMARLGAGGHDMVGEGGVADHDAMDQGMMDHGGMDHGAMDQGGMDHAGMSGMAGMSGAGGMPGMSGGMAMDINDYEFDAYLANDRTLNDPEVVPVERGGRVRLRVVNAAAMTGWWIDLGGLEGRLVAVDGHAVAPLAGGRFPLSMAQRADIELEIPGEGAFPVLALREGAPQRAGIVLATAGARIGRIEPMGAEATPALDLETELRLRAAEPLPERPAEVSRMLMLEGAMSPYRWTIDGRTWDDHLPVEAVSGQRVEMTFHNMSMMAHPMHLHGHVFQVVAVNGARFPGAVRDTVLVPPMAAVTIAVDAGEPARWMLHCHHMAHLQTGMMTEFRVA</sequence>